<dbReference type="Proteomes" id="UP000309618">
    <property type="component" value="Unassembled WGS sequence"/>
</dbReference>
<dbReference type="RefSeq" id="WP_136502075.1">
    <property type="nucleotide sequence ID" value="NZ_SSUX01000011.1"/>
</dbReference>
<evidence type="ECO:0008006" key="3">
    <source>
        <dbReference type="Google" id="ProtNLM"/>
    </source>
</evidence>
<evidence type="ECO:0000313" key="2">
    <source>
        <dbReference type="Proteomes" id="UP000309618"/>
    </source>
</evidence>
<comment type="caution">
    <text evidence="1">The sequence shown here is derived from an EMBL/GenBank/DDBJ whole genome shotgun (WGS) entry which is preliminary data.</text>
</comment>
<reference evidence="1 2" key="1">
    <citation type="submission" date="2019-04" db="EMBL/GenBank/DDBJ databases">
        <title>Comparative genomics of Aeromonas veronii strains pathogenic to fish.</title>
        <authorList>
            <person name="Cascarano M.C."/>
            <person name="Smyrli M."/>
            <person name="Katharios P."/>
        </authorList>
    </citation>
    <scope>NUCLEOTIDE SEQUENCE [LARGE SCALE GENOMIC DNA]</scope>
    <source>
        <strain evidence="1 2">XU1</strain>
    </source>
</reference>
<sequence>MKVSYWKYDHEFIAELAEFLHGKKVLEVFAGNGLLSHYLHEMGVDIKPTTLFATHDGHQSWCNPAVEELSATDAILRFGENSDVLLMSWPEVSQDALRAALDFFSTENASLKKLIFIGERTRLESGILGGCATDEFFACFPEGVVYQRLRYKGNLIEVAEVLSCPSKESISHFRKVVERKGSSRFGMDFLRPR</sequence>
<dbReference type="InterPro" id="IPR029063">
    <property type="entry name" value="SAM-dependent_MTases_sf"/>
</dbReference>
<dbReference type="AlphaFoldDB" id="A0A4S5CKK3"/>
<protein>
    <recommendedName>
        <fullName evidence="3">SAM-dependent methyltransferase</fullName>
    </recommendedName>
</protein>
<evidence type="ECO:0000313" key="1">
    <source>
        <dbReference type="EMBL" id="THJ43636.1"/>
    </source>
</evidence>
<accession>A0A4S5CKK3</accession>
<dbReference type="EMBL" id="SSUX01000011">
    <property type="protein sequence ID" value="THJ43636.1"/>
    <property type="molecule type" value="Genomic_DNA"/>
</dbReference>
<dbReference type="SUPFAM" id="SSF53335">
    <property type="entry name" value="S-adenosyl-L-methionine-dependent methyltransferases"/>
    <property type="match status" value="1"/>
</dbReference>
<gene>
    <name evidence="1" type="ORF">E8Q35_15125</name>
</gene>
<proteinExistence type="predicted"/>
<name>A0A4S5CKK3_AERVE</name>
<organism evidence="1 2">
    <name type="scientific">Aeromonas veronii</name>
    <dbReference type="NCBI Taxonomy" id="654"/>
    <lineage>
        <taxon>Bacteria</taxon>
        <taxon>Pseudomonadati</taxon>
        <taxon>Pseudomonadota</taxon>
        <taxon>Gammaproteobacteria</taxon>
        <taxon>Aeromonadales</taxon>
        <taxon>Aeromonadaceae</taxon>
        <taxon>Aeromonas</taxon>
    </lineage>
</organism>